<reference evidence="2 3" key="1">
    <citation type="submission" date="2020-07" db="EMBL/GenBank/DDBJ databases">
        <title>Novel species isolated from subtropical streams in China.</title>
        <authorList>
            <person name="Lu H."/>
        </authorList>
    </citation>
    <scope>NUCLEOTIDE SEQUENCE [LARGE SCALE GENOMIC DNA]</scope>
    <source>
        <strain evidence="2 3">LX20W</strain>
    </source>
</reference>
<keyword evidence="2" id="KW-0808">Transferase</keyword>
<sequence length="275" mass="30241">MNGVPTVSVCIPTYRGAALLGQAIDSVLAQHYTDFELLIIDNHSGDGTDQLVASYTDPRIRYLCNARNLGAEANWNRCLDEARGRYIKLLPHDDLIAPDCLARQVEVLERDQAQAIALVYCARTVIDAGGRAVMVRGGARRGGVVAGPALVRRCLRRGTNLIGEPGAVLFRRQLARTVGPFDASLPYVVDLDYWCRLLRHGDACHLPQPLASFRLSRAAWSVALERRQGADFRRFMDRLAADPRYALGPAGTLAGRLMASLNGGLRLAFYRLLLD</sequence>
<dbReference type="Gene3D" id="3.90.550.10">
    <property type="entry name" value="Spore Coat Polysaccharide Biosynthesis Protein SpsA, Chain A"/>
    <property type="match status" value="1"/>
</dbReference>
<keyword evidence="3" id="KW-1185">Reference proteome</keyword>
<dbReference type="PANTHER" id="PTHR43685">
    <property type="entry name" value="GLYCOSYLTRANSFERASE"/>
    <property type="match status" value="1"/>
</dbReference>
<dbReference type="RefSeq" id="WP_182165143.1">
    <property type="nucleotide sequence ID" value="NZ_JACEZT010000013.1"/>
</dbReference>
<evidence type="ECO:0000259" key="1">
    <source>
        <dbReference type="Pfam" id="PF00535"/>
    </source>
</evidence>
<protein>
    <submittedName>
        <fullName evidence="2">Glycosyltransferase</fullName>
    </submittedName>
</protein>
<proteinExistence type="predicted"/>
<comment type="caution">
    <text evidence="2">The sequence shown here is derived from an EMBL/GenBank/DDBJ whole genome shotgun (WGS) entry which is preliminary data.</text>
</comment>
<dbReference type="InterPro" id="IPR050834">
    <property type="entry name" value="Glycosyltransf_2"/>
</dbReference>
<organism evidence="2 3">
    <name type="scientific">Rugamonas brunnea</name>
    <dbReference type="NCBI Taxonomy" id="2758569"/>
    <lineage>
        <taxon>Bacteria</taxon>
        <taxon>Pseudomonadati</taxon>
        <taxon>Pseudomonadota</taxon>
        <taxon>Betaproteobacteria</taxon>
        <taxon>Burkholderiales</taxon>
        <taxon>Oxalobacteraceae</taxon>
        <taxon>Telluria group</taxon>
        <taxon>Rugamonas</taxon>
    </lineage>
</organism>
<evidence type="ECO:0000313" key="3">
    <source>
        <dbReference type="Proteomes" id="UP000534388"/>
    </source>
</evidence>
<accession>A0A7W2EUW4</accession>
<dbReference type="Proteomes" id="UP000534388">
    <property type="component" value="Unassembled WGS sequence"/>
</dbReference>
<dbReference type="AlphaFoldDB" id="A0A7W2EUW4"/>
<dbReference type="GO" id="GO:0016740">
    <property type="term" value="F:transferase activity"/>
    <property type="evidence" value="ECO:0007669"/>
    <property type="project" value="UniProtKB-KW"/>
</dbReference>
<dbReference type="PANTHER" id="PTHR43685:SF2">
    <property type="entry name" value="GLYCOSYLTRANSFERASE 2-LIKE DOMAIN-CONTAINING PROTEIN"/>
    <property type="match status" value="1"/>
</dbReference>
<feature type="domain" description="Glycosyltransferase 2-like" evidence="1">
    <location>
        <begin position="8"/>
        <end position="119"/>
    </location>
</feature>
<name>A0A7W2EUW4_9BURK</name>
<gene>
    <name evidence="2" type="ORF">H3H37_18315</name>
</gene>
<dbReference type="InterPro" id="IPR001173">
    <property type="entry name" value="Glyco_trans_2-like"/>
</dbReference>
<evidence type="ECO:0000313" key="2">
    <source>
        <dbReference type="EMBL" id="MBA5639016.1"/>
    </source>
</evidence>
<dbReference type="EMBL" id="JACEZT010000013">
    <property type="protein sequence ID" value="MBA5639016.1"/>
    <property type="molecule type" value="Genomic_DNA"/>
</dbReference>
<dbReference type="Pfam" id="PF00535">
    <property type="entry name" value="Glycos_transf_2"/>
    <property type="match status" value="1"/>
</dbReference>
<dbReference type="SUPFAM" id="SSF53448">
    <property type="entry name" value="Nucleotide-diphospho-sugar transferases"/>
    <property type="match status" value="1"/>
</dbReference>
<dbReference type="InterPro" id="IPR029044">
    <property type="entry name" value="Nucleotide-diphossugar_trans"/>
</dbReference>